<feature type="domain" description="Rhamnogalacturonase A/B/Epimerase-like pectate lyase" evidence="3">
    <location>
        <begin position="414"/>
        <end position="475"/>
    </location>
</feature>
<dbReference type="Proteomes" id="UP000756346">
    <property type="component" value="Unassembled WGS sequence"/>
</dbReference>
<dbReference type="SUPFAM" id="SSF51126">
    <property type="entry name" value="Pectin lyase-like"/>
    <property type="match status" value="2"/>
</dbReference>
<reference evidence="4" key="1">
    <citation type="journal article" date="2021" name="Nat. Commun.">
        <title>Genetic determinants of endophytism in the Arabidopsis root mycobiome.</title>
        <authorList>
            <person name="Mesny F."/>
            <person name="Miyauchi S."/>
            <person name="Thiergart T."/>
            <person name="Pickel B."/>
            <person name="Atanasova L."/>
            <person name="Karlsson M."/>
            <person name="Huettel B."/>
            <person name="Barry K.W."/>
            <person name="Haridas S."/>
            <person name="Chen C."/>
            <person name="Bauer D."/>
            <person name="Andreopoulos W."/>
            <person name="Pangilinan J."/>
            <person name="LaButti K."/>
            <person name="Riley R."/>
            <person name="Lipzen A."/>
            <person name="Clum A."/>
            <person name="Drula E."/>
            <person name="Henrissat B."/>
            <person name="Kohler A."/>
            <person name="Grigoriev I.V."/>
            <person name="Martin F.M."/>
            <person name="Hacquard S."/>
        </authorList>
    </citation>
    <scope>NUCLEOTIDE SEQUENCE</scope>
    <source>
        <strain evidence="4">MPI-CAGE-CH-0230</strain>
    </source>
</reference>
<comment type="caution">
    <text evidence="4">The sequence shown here is derived from an EMBL/GenBank/DDBJ whole genome shotgun (WGS) entry which is preliminary data.</text>
</comment>
<protein>
    <submittedName>
        <fullName evidence="4">Glucan 1,3-beta-glucosidase GLUC78</fullName>
    </submittedName>
</protein>
<dbReference type="InterPro" id="IPR012334">
    <property type="entry name" value="Pectin_lyas_fold"/>
</dbReference>
<proteinExistence type="predicted"/>
<dbReference type="EMBL" id="JAGTJQ010000002">
    <property type="protein sequence ID" value="KAH7037701.1"/>
    <property type="molecule type" value="Genomic_DNA"/>
</dbReference>
<evidence type="ECO:0000256" key="1">
    <source>
        <dbReference type="SAM" id="MobiDB-lite"/>
    </source>
</evidence>
<dbReference type="InterPro" id="IPR024535">
    <property type="entry name" value="RHGA/B-epi-like_pectate_lyase"/>
</dbReference>
<dbReference type="RefSeq" id="XP_046016822.1">
    <property type="nucleotide sequence ID" value="XM_046163231.1"/>
</dbReference>
<dbReference type="PANTHER" id="PTHR31339">
    <property type="entry name" value="PECTIN LYASE-RELATED"/>
    <property type="match status" value="1"/>
</dbReference>
<dbReference type="InterPro" id="IPR051801">
    <property type="entry name" value="GH28_Enzymes"/>
</dbReference>
<name>A0A9P8YEU8_9PEZI</name>
<organism evidence="4 5">
    <name type="scientific">Microdochium trichocladiopsis</name>
    <dbReference type="NCBI Taxonomy" id="1682393"/>
    <lineage>
        <taxon>Eukaryota</taxon>
        <taxon>Fungi</taxon>
        <taxon>Dikarya</taxon>
        <taxon>Ascomycota</taxon>
        <taxon>Pezizomycotina</taxon>
        <taxon>Sordariomycetes</taxon>
        <taxon>Xylariomycetidae</taxon>
        <taxon>Xylariales</taxon>
        <taxon>Microdochiaceae</taxon>
        <taxon>Microdochium</taxon>
    </lineage>
</organism>
<feature type="compositionally biased region" description="Low complexity" evidence="1">
    <location>
        <begin position="789"/>
        <end position="829"/>
    </location>
</feature>
<dbReference type="FunFam" id="2.160.20.10:FF:000023">
    <property type="entry name" value="Exo-beta-1,3-glucanase Exg0"/>
    <property type="match status" value="1"/>
</dbReference>
<dbReference type="OrthoDB" id="1046782at2759"/>
<dbReference type="PANTHER" id="PTHR31339:SF9">
    <property type="entry name" value="PLASMIN AND FIBRONECTIN-BINDING PROTEIN A"/>
    <property type="match status" value="1"/>
</dbReference>
<feature type="compositionally biased region" description="Low complexity" evidence="1">
    <location>
        <begin position="845"/>
        <end position="854"/>
    </location>
</feature>
<feature type="chain" id="PRO_5040508950" evidence="2">
    <location>
        <begin position="24"/>
        <end position="954"/>
    </location>
</feature>
<feature type="region of interest" description="Disordered" evidence="1">
    <location>
        <begin position="785"/>
        <end position="935"/>
    </location>
</feature>
<feature type="compositionally biased region" description="Pro residues" evidence="1">
    <location>
        <begin position="911"/>
        <end position="921"/>
    </location>
</feature>
<feature type="compositionally biased region" description="Gly residues" evidence="1">
    <location>
        <begin position="830"/>
        <end position="844"/>
    </location>
</feature>
<evidence type="ECO:0000313" key="5">
    <source>
        <dbReference type="Proteomes" id="UP000756346"/>
    </source>
</evidence>
<feature type="signal peptide" evidence="2">
    <location>
        <begin position="1"/>
        <end position="23"/>
    </location>
</feature>
<dbReference type="CDD" id="cd23668">
    <property type="entry name" value="GH55_beta13glucanase-like"/>
    <property type="match status" value="1"/>
</dbReference>
<evidence type="ECO:0000256" key="2">
    <source>
        <dbReference type="SAM" id="SignalP"/>
    </source>
</evidence>
<dbReference type="GeneID" id="70192777"/>
<dbReference type="AlphaFoldDB" id="A0A9P8YEU8"/>
<dbReference type="InterPro" id="IPR011050">
    <property type="entry name" value="Pectin_lyase_fold/virulence"/>
</dbReference>
<dbReference type="Pfam" id="PF12708">
    <property type="entry name" value="Pect-lyase_RHGA_epim"/>
    <property type="match status" value="2"/>
</dbReference>
<keyword evidence="2" id="KW-0732">Signal</keyword>
<dbReference type="Gene3D" id="2.160.20.10">
    <property type="entry name" value="Single-stranded right-handed beta-helix, Pectin lyase-like"/>
    <property type="match status" value="2"/>
</dbReference>
<accession>A0A9P8YEU8</accession>
<evidence type="ECO:0000313" key="4">
    <source>
        <dbReference type="EMBL" id="KAH7037701.1"/>
    </source>
</evidence>
<gene>
    <name evidence="4" type="ORF">B0I36DRAFT_69882</name>
</gene>
<feature type="domain" description="Rhamnogalacturonase A/B/Epimerase-like pectate lyase" evidence="3">
    <location>
        <begin position="60"/>
        <end position="288"/>
    </location>
</feature>
<keyword evidence="5" id="KW-1185">Reference proteome</keyword>
<evidence type="ECO:0000259" key="3">
    <source>
        <dbReference type="Pfam" id="PF12708"/>
    </source>
</evidence>
<sequence>MGLLKLVAASLLAIGQITTSASAIPTTELATRQAAGSSYWFSSIKRQGVPVYAEQGYTLFRNVKDFGAVGDGVTDDTAAINKAVQAGPGRCIDECDSRTNAPALVYFPPGTYLVTKPIIQTYYTQFVGDAINIPVLKAAASFEGMAVIDANPYYPDSPVAKNWYINQNNFFRQIRNFVIDITAVPMQAGCGIHWQVSQATSLQNIVFEMNPDTSEKNGQKGLFIENGSGGFMTDLTFNGGGTGINIGSQQFTLRNMTFNNCGTAVHFIWNWQFLLQDFKINNCRVGVDMTAFDMSTITVGSVIMQDTVIANTPIGVKTLYKAENVMTNNTLIMDNVDMTQGVPTAIQNAKDETVVLTGNQHVAMFAQGKQYSGTAGKAIQGVQKAITKPQGLMSDGKVFTRSKPQYEGVPASRFVSVKAAGAKGDGSSDDTQAIQKIFDAAKEGDVIYFDHGAYLIMDTVKVPKNIKITGEMWPLIMATGPKFGDETKPIPMFQVGEPGDVGTVEMSDLIIETKGPAPGAILMQWNLEGTNPGDAGLWDVHFRVGGTSGTELQSDKCKKTPKETTQPNPECVGSFMMLHITTTASVYIENCWFWVADHELDLTDWSQINIYNGRGVLIESQKPVWLWGTASEHSQLHNYQVTNAKNLYMGVIQTETAYMQGNPDALVPFKANDGFFDPDFAQICAGSSSSRCARTMGLRVTNSSDIFLFGGGLYSFFDNYAQECVDQNNCQDDMISIENSSVHLFGVATKASVNMITHNGKTVALDKDNRNTFCAAIAVFETSDGPAGGVDSVPGTGPGSSGLPSEGPTLTTTSTRTSTIATTIHTSTVTGGGAGAGAGGGGAGSPAPTSVAATQTGQYGQPAPSGSSETAAIPVASSGGDDSIPSASTIFPAPVPEPTDQGNSNAGGNPAPLPSPVPTSPPAANNGGGSGSGGEVVVTVTETLTVPGNCGASL</sequence>
<feature type="compositionally biased region" description="Polar residues" evidence="1">
    <location>
        <begin position="855"/>
        <end position="870"/>
    </location>
</feature>